<reference evidence="3" key="1">
    <citation type="submission" date="2025-08" db="UniProtKB">
        <authorList>
            <consortium name="RefSeq"/>
        </authorList>
    </citation>
    <scope>IDENTIFICATION</scope>
    <source>
        <tissue evidence="3">Muscle</tissue>
    </source>
</reference>
<dbReference type="InterPro" id="IPR029056">
    <property type="entry name" value="Ribokinase-like"/>
</dbReference>
<dbReference type="PANTHER" id="PTHR42774:SF3">
    <property type="entry name" value="KETOHEXOKINASE"/>
    <property type="match status" value="1"/>
</dbReference>
<feature type="domain" description="Carbohydrate kinase PfkB" evidence="1">
    <location>
        <begin position="12"/>
        <end position="300"/>
    </location>
</feature>
<dbReference type="CDD" id="cd01939">
    <property type="entry name" value="Ketohexokinase"/>
    <property type="match status" value="1"/>
</dbReference>
<dbReference type="InterPro" id="IPR011611">
    <property type="entry name" value="PfkB_dom"/>
</dbReference>
<dbReference type="PANTHER" id="PTHR42774">
    <property type="entry name" value="PHOSPHOTRANSFERASE SYSTEM TRANSPORT PROTEIN"/>
    <property type="match status" value="1"/>
</dbReference>
<proteinExistence type="predicted"/>
<dbReference type="GeneID" id="106458780"/>
<dbReference type="Proteomes" id="UP000694941">
    <property type="component" value="Unplaced"/>
</dbReference>
<protein>
    <submittedName>
        <fullName evidence="3">Ketohexokinase-like</fullName>
    </submittedName>
</protein>
<dbReference type="RefSeq" id="XP_013773783.1">
    <property type="nucleotide sequence ID" value="XM_013918329.2"/>
</dbReference>
<dbReference type="Gene3D" id="3.40.1190.20">
    <property type="match status" value="1"/>
</dbReference>
<dbReference type="Pfam" id="PF00294">
    <property type="entry name" value="PfkB"/>
    <property type="match status" value="1"/>
</dbReference>
<name>A0ABM1B318_LIMPO</name>
<accession>A0ABM1B318</accession>
<evidence type="ECO:0000313" key="3">
    <source>
        <dbReference type="RefSeq" id="XP_013773783.1"/>
    </source>
</evidence>
<evidence type="ECO:0000313" key="2">
    <source>
        <dbReference type="Proteomes" id="UP000694941"/>
    </source>
</evidence>
<dbReference type="InterPro" id="IPR052562">
    <property type="entry name" value="Ketohexokinase-related"/>
</dbReference>
<sequence>MALQVVQELQDKKILCVGLVCLDVVVFCKSYPEEDTDQRCLAHRWQQGGNAANNCTVLKQLGVSCEYLGTMSTDYGGLFLKKCFIDSHIDINNCVYYEETECPMSCVLINSQNGSRTILHSNNNLPELSCEEFKKINLKEYNWIHFEGRNVAEVCKMIQHIENWNENHPTDKIFVSVELEKAKTPLRELLDKADFVFIEKDFVKLFDIERMETAVRELSQMARQGSILICPWGDLGACACDIDGKLVLSPAYPPLKLVDTLGAGDTFVAACIMGLRNGQSVEEAVTLGCKLAGAKCGLEGYSSLANVYEKVKEDKHK</sequence>
<organism evidence="2 3">
    <name type="scientific">Limulus polyphemus</name>
    <name type="common">Atlantic horseshoe crab</name>
    <dbReference type="NCBI Taxonomy" id="6850"/>
    <lineage>
        <taxon>Eukaryota</taxon>
        <taxon>Metazoa</taxon>
        <taxon>Ecdysozoa</taxon>
        <taxon>Arthropoda</taxon>
        <taxon>Chelicerata</taxon>
        <taxon>Merostomata</taxon>
        <taxon>Xiphosura</taxon>
        <taxon>Limulidae</taxon>
        <taxon>Limulus</taxon>
    </lineage>
</organism>
<keyword evidence="2" id="KW-1185">Reference proteome</keyword>
<evidence type="ECO:0000259" key="1">
    <source>
        <dbReference type="Pfam" id="PF00294"/>
    </source>
</evidence>
<dbReference type="SUPFAM" id="SSF53613">
    <property type="entry name" value="Ribokinase-like"/>
    <property type="match status" value="1"/>
</dbReference>
<gene>
    <name evidence="3" type="primary">LOC106458780</name>
</gene>
<dbReference type="InterPro" id="IPR034093">
    <property type="entry name" value="KHK"/>
</dbReference>